<feature type="compositionally biased region" description="Polar residues" evidence="1">
    <location>
        <begin position="1"/>
        <end position="16"/>
    </location>
</feature>
<protein>
    <submittedName>
        <fullName evidence="3">Restriction endonuclease</fullName>
    </submittedName>
</protein>
<accession>A0A927HH55</accession>
<dbReference type="SUPFAM" id="SSF101936">
    <property type="entry name" value="DNA-binding pseudobarrel domain"/>
    <property type="match status" value="1"/>
</dbReference>
<gene>
    <name evidence="3" type="ORF">H9Q16_19795</name>
</gene>
<dbReference type="AlphaFoldDB" id="A0A927HH55"/>
<sequence length="144" mass="16660">MSRQTFRKTLSANDVGSTGGHQAGILIPKGEKELLGILPNLDPGTKNPDAWLDCIDDEGHEFRFRFVYYNNKFHDDGGTRNEYRVTHMTSWFRDVGAREGDEFEISKDESEARYSIRIQPKASDVTDTDEEVVRIRLTKWRRVH</sequence>
<dbReference type="InterPro" id="IPR023372">
    <property type="entry name" value="Rest_endonuc_II_EcoRII_N"/>
</dbReference>
<dbReference type="EMBL" id="JACTAG010000004">
    <property type="protein sequence ID" value="MBD3666188.1"/>
    <property type="molecule type" value="Genomic_DNA"/>
</dbReference>
<dbReference type="Pfam" id="PF09217">
    <property type="entry name" value="EcoRII-N"/>
    <property type="match status" value="1"/>
</dbReference>
<reference evidence="3" key="1">
    <citation type="submission" date="2020-08" db="EMBL/GenBank/DDBJ databases">
        <title>Sulfitobacter aestuariivivens sp. nov., isolated from a tidal flat.</title>
        <authorList>
            <person name="Park S."/>
            <person name="Yoon J.-H."/>
        </authorList>
    </citation>
    <scope>NUCLEOTIDE SEQUENCE</scope>
    <source>
        <strain evidence="3">TSTF-M16</strain>
    </source>
</reference>
<keyword evidence="3" id="KW-0255">Endonuclease</keyword>
<keyword evidence="3" id="KW-0540">Nuclease</keyword>
<evidence type="ECO:0000313" key="4">
    <source>
        <dbReference type="Proteomes" id="UP000635142"/>
    </source>
</evidence>
<organism evidence="3 4">
    <name type="scientific">Sulfitobacter aestuariivivens</name>
    <dbReference type="NCBI Taxonomy" id="2766981"/>
    <lineage>
        <taxon>Bacteria</taxon>
        <taxon>Pseudomonadati</taxon>
        <taxon>Pseudomonadota</taxon>
        <taxon>Alphaproteobacteria</taxon>
        <taxon>Rhodobacterales</taxon>
        <taxon>Roseobacteraceae</taxon>
        <taxon>Sulfitobacter</taxon>
    </lineage>
</organism>
<keyword evidence="3" id="KW-0378">Hydrolase</keyword>
<feature type="region of interest" description="Disordered" evidence="1">
    <location>
        <begin position="1"/>
        <end position="23"/>
    </location>
</feature>
<name>A0A927HH55_9RHOB</name>
<evidence type="ECO:0000313" key="3">
    <source>
        <dbReference type="EMBL" id="MBD3666188.1"/>
    </source>
</evidence>
<keyword evidence="4" id="KW-1185">Reference proteome</keyword>
<dbReference type="GO" id="GO:0004519">
    <property type="term" value="F:endonuclease activity"/>
    <property type="evidence" value="ECO:0007669"/>
    <property type="project" value="UniProtKB-KW"/>
</dbReference>
<comment type="caution">
    <text evidence="3">The sequence shown here is derived from an EMBL/GenBank/DDBJ whole genome shotgun (WGS) entry which is preliminary data.</text>
</comment>
<dbReference type="InterPro" id="IPR015300">
    <property type="entry name" value="DNA-bd_pseudobarrel_sf"/>
</dbReference>
<evidence type="ECO:0000256" key="1">
    <source>
        <dbReference type="SAM" id="MobiDB-lite"/>
    </source>
</evidence>
<dbReference type="Gene3D" id="2.40.330.10">
    <property type="entry name" value="DNA-binding pseudobarrel domain"/>
    <property type="match status" value="1"/>
</dbReference>
<evidence type="ECO:0000259" key="2">
    <source>
        <dbReference type="Pfam" id="PF09217"/>
    </source>
</evidence>
<feature type="domain" description="Restriction endonuclease type II EcoRII N-terminal" evidence="2">
    <location>
        <begin position="4"/>
        <end position="88"/>
    </location>
</feature>
<proteinExistence type="predicted"/>
<dbReference type="RefSeq" id="WP_191077218.1">
    <property type="nucleotide sequence ID" value="NZ_JACTAG010000004.1"/>
</dbReference>
<dbReference type="Proteomes" id="UP000635142">
    <property type="component" value="Unassembled WGS sequence"/>
</dbReference>